<dbReference type="AlphaFoldDB" id="A0A086JG40"/>
<proteinExistence type="predicted"/>
<comment type="caution">
    <text evidence="2">The sequence shown here is derived from an EMBL/GenBank/DDBJ whole genome shotgun (WGS) entry which is preliminary data.</text>
</comment>
<dbReference type="VEuPathDB" id="ToxoDB:TGDOM2_319360"/>
<organism evidence="2 3">
    <name type="scientific">Toxoplasma gondii GAB2-2007-GAL-DOM2</name>
    <dbReference type="NCBI Taxonomy" id="1130820"/>
    <lineage>
        <taxon>Eukaryota</taxon>
        <taxon>Sar</taxon>
        <taxon>Alveolata</taxon>
        <taxon>Apicomplexa</taxon>
        <taxon>Conoidasida</taxon>
        <taxon>Coccidia</taxon>
        <taxon>Eucoccidiorida</taxon>
        <taxon>Eimeriorina</taxon>
        <taxon>Sarcocystidae</taxon>
        <taxon>Toxoplasma</taxon>
    </lineage>
</organism>
<keyword evidence="1" id="KW-0732">Signal</keyword>
<gene>
    <name evidence="2" type="ORF">TGDOM2_319360</name>
</gene>
<dbReference type="SUPFAM" id="SSF74877">
    <property type="entry name" value="Major surface antigen p30, SAG1"/>
    <property type="match status" value="1"/>
</dbReference>
<dbReference type="EMBL" id="AHZU02001560">
    <property type="protein sequence ID" value="KFG31108.1"/>
    <property type="molecule type" value="Genomic_DNA"/>
</dbReference>
<dbReference type="Proteomes" id="UP000028837">
    <property type="component" value="Unassembled WGS sequence"/>
</dbReference>
<reference evidence="2 3" key="1">
    <citation type="submission" date="2014-02" db="EMBL/GenBank/DDBJ databases">
        <authorList>
            <person name="Sibley D."/>
            <person name="Venepally P."/>
            <person name="Karamycheva S."/>
            <person name="Hadjithomas M."/>
            <person name="Khan A."/>
            <person name="Brunk B."/>
            <person name="Roos D."/>
            <person name="Caler E."/>
            <person name="Lorenzi H."/>
        </authorList>
    </citation>
    <scope>NUCLEOTIDE SEQUENCE [LARGE SCALE GENOMIC DNA]</scope>
    <source>
        <strain evidence="2 3">GAB2-2007-GAL-DOM2</strain>
    </source>
</reference>
<evidence type="ECO:0000313" key="2">
    <source>
        <dbReference type="EMBL" id="KFG31108.1"/>
    </source>
</evidence>
<evidence type="ECO:0000256" key="1">
    <source>
        <dbReference type="SAM" id="SignalP"/>
    </source>
</evidence>
<feature type="chain" id="PRO_5001808192" evidence="1">
    <location>
        <begin position="19"/>
        <end position="391"/>
    </location>
</feature>
<dbReference type="OrthoDB" id="329875at2759"/>
<feature type="signal peptide" evidence="1">
    <location>
        <begin position="1"/>
        <end position="18"/>
    </location>
</feature>
<dbReference type="InterPro" id="IPR036755">
    <property type="entry name" value="SRS_dom_sf"/>
</dbReference>
<dbReference type="Gene3D" id="2.60.40.1320">
    <property type="entry name" value="SRS domain"/>
    <property type="match status" value="2"/>
</dbReference>
<sequence>MTFYMFLAGVVALGSLVAVRETSDAVLISLLRARAAEISEDSSDEGEVLSNKIDLDPEDVDNYHHILSIELADLLRLEPQVCNYPEDGEGAGRLELSVGDTPGVTFRCPGGNEDQLTPTDITRAYRVDKDGNCDTTEPVDLDGVLPNSILDGAPVSPFGRGSVFLLINGRPLDSEKKACFVCNSKNGTKARQSCAVIVTVPKATLSSSGICNPLLPPGGNMLTFEGDGPHKSITIHCPKGYSVLDTSDRGGYVMTGPLCRRRAMLEEVLGSGSTINRVEGEPHINGVSKSYRVTATSSFSKPRVLCLACEPDKNEHVSSSAPSKCVVEAFLPAAPEEVPNENSILPRAFRSLEANSETTTSPVITSDGDVLSFASASTLFFVVTRLTVAVM</sequence>
<evidence type="ECO:0000313" key="3">
    <source>
        <dbReference type="Proteomes" id="UP000028837"/>
    </source>
</evidence>
<accession>A0A086JG40</accession>
<protein>
    <submittedName>
        <fullName evidence="2">SAG-related sequence SRS17A</fullName>
    </submittedName>
</protein>
<name>A0A086JG40_TOXGO</name>